<dbReference type="AlphaFoldDB" id="A0A1J5IL38"/>
<evidence type="ECO:0000313" key="2">
    <source>
        <dbReference type="Proteomes" id="UP000183245"/>
    </source>
</evidence>
<comment type="caution">
    <text evidence="1">The sequence shown here is derived from an EMBL/GenBank/DDBJ whole genome shotgun (WGS) entry which is preliminary data.</text>
</comment>
<evidence type="ECO:0000313" key="1">
    <source>
        <dbReference type="EMBL" id="OIP97780.1"/>
    </source>
</evidence>
<evidence type="ECO:0008006" key="3">
    <source>
        <dbReference type="Google" id="ProtNLM"/>
    </source>
</evidence>
<proteinExistence type="predicted"/>
<reference evidence="1 2" key="1">
    <citation type="journal article" date="2016" name="Environ. Microbiol.">
        <title>Genomic resolution of a cold subsurface aquifer community provides metabolic insights for novel microbes adapted to high CO concentrations.</title>
        <authorList>
            <person name="Probst A.J."/>
            <person name="Castelle C.J."/>
            <person name="Singh A."/>
            <person name="Brown C.T."/>
            <person name="Anantharaman K."/>
            <person name="Sharon I."/>
            <person name="Hug L.A."/>
            <person name="Burstein D."/>
            <person name="Emerson J.B."/>
            <person name="Thomas B.C."/>
            <person name="Banfield J.F."/>
        </authorList>
    </citation>
    <scope>NUCLEOTIDE SEQUENCE [LARGE SCALE GENOMIC DNA]</scope>
    <source>
        <strain evidence="1">CG2_30_54_11</strain>
    </source>
</reference>
<sequence length="76" mass="8542">MPATPTLEKISKLAEQLPPTEQRQLITRLVININRQTRSSPGITAAAPDKYYGTGKNLWTGDATQYVRTLREDRSL</sequence>
<dbReference type="EMBL" id="MNZT01000047">
    <property type="protein sequence ID" value="OIP97780.1"/>
    <property type="molecule type" value="Genomic_DNA"/>
</dbReference>
<dbReference type="Proteomes" id="UP000183245">
    <property type="component" value="Unassembled WGS sequence"/>
</dbReference>
<organism evidence="1 2">
    <name type="scientific">Candidatus Wirthbacteria bacterium CG2_30_54_11</name>
    <dbReference type="NCBI Taxonomy" id="1817892"/>
    <lineage>
        <taxon>Bacteria</taxon>
        <taxon>Candidatus Wirthbacteria</taxon>
    </lineage>
</organism>
<name>A0A1J5IL38_9BACT</name>
<protein>
    <recommendedName>
        <fullName evidence="3">DUF2281 domain-containing protein</fullName>
    </recommendedName>
</protein>
<gene>
    <name evidence="1" type="ORF">AUK40_02475</name>
</gene>
<accession>A0A1J5IL38</accession>